<protein>
    <submittedName>
        <fullName evidence="4">Cytochrome C</fullName>
    </submittedName>
</protein>
<name>A0A5P8P2I6_9BACT</name>
<gene>
    <name evidence="4" type="ORF">FJR48_09210</name>
</gene>
<dbReference type="OrthoDB" id="9783375at2"/>
<feature type="signal peptide" evidence="3">
    <location>
        <begin position="1"/>
        <end position="17"/>
    </location>
</feature>
<evidence type="ECO:0000256" key="3">
    <source>
        <dbReference type="SAM" id="SignalP"/>
    </source>
</evidence>
<keyword evidence="1 3" id="KW-0732">Signal</keyword>
<evidence type="ECO:0000313" key="4">
    <source>
        <dbReference type="EMBL" id="QFR49894.1"/>
    </source>
</evidence>
<dbReference type="PANTHER" id="PTHR35038">
    <property type="entry name" value="DISSIMILATORY SULFITE REDUCTASE SIRA"/>
    <property type="match status" value="1"/>
</dbReference>
<sequence>MKKIVFLFIFFSTLAFSANECVVCHKGIEDIRDRNSSMMSEILKIADKAGHKGNDCIVCHGGNPYNKSKEYGHKGTIKYFKDNEGPKDFYPSPTDPLVNKNTCGMCHESQVDAQYSSMMMDIKVDVNETNTSEYLHKKIGSEQFLAYMDKLSKQESEAFSKKSKIPHSKFSHNKGCAVCHIPYAKDGLYKGSDVRINKKRSNHLLVHQIQSSSNVIVNVDDNNYSGVSVQTCARCHSDKKFTALSYQGLLDTGDKHHLHMQEDIHFKRGMLCQDCHTSNDMHGSGLVSNENLAAVEIECQDCHGTTKKYPWELPLGYSDEYNTTLSNDKGRGVVKDVAKYLKQGFVADAKDGYLLSARANPLPNVVRKENSVIVHLANGKNIELKPLKLLKIKKELSKDALVAMDAIDAHTNKLECYTCHVTWTPQYYKSKQNKLLRWEDPALAQNGEGRISPVIQKNHKSLTAQPHNISKKTRTCESCHSSNKAMGFGIDGVKSSFTKVKEIDSNFTLASTLSKEQLNKLDRRGMCLSCHESIPKGNLAVSVMTHAAEMAELNIDTKMHKNILYQILHIGAWTQVLGAVLVLLIIAYLIYANFIKKKPVNPRNEGWK</sequence>
<organism evidence="4 5">
    <name type="scientific">Sulfurimonas lithotrophica</name>
    <dbReference type="NCBI Taxonomy" id="2590022"/>
    <lineage>
        <taxon>Bacteria</taxon>
        <taxon>Pseudomonadati</taxon>
        <taxon>Campylobacterota</taxon>
        <taxon>Epsilonproteobacteria</taxon>
        <taxon>Campylobacterales</taxon>
        <taxon>Sulfurimonadaceae</taxon>
        <taxon>Sulfurimonas</taxon>
    </lineage>
</organism>
<dbReference type="Proteomes" id="UP000326944">
    <property type="component" value="Chromosome"/>
</dbReference>
<dbReference type="InterPro" id="IPR036280">
    <property type="entry name" value="Multihaem_cyt_sf"/>
</dbReference>
<keyword evidence="2" id="KW-1133">Transmembrane helix</keyword>
<accession>A0A5P8P2I6</accession>
<dbReference type="EMBL" id="CP043617">
    <property type="protein sequence ID" value="QFR49894.1"/>
    <property type="molecule type" value="Genomic_DNA"/>
</dbReference>
<dbReference type="RefSeq" id="WP_152307842.1">
    <property type="nucleotide sequence ID" value="NZ_CP043617.1"/>
</dbReference>
<keyword evidence="2" id="KW-0472">Membrane</keyword>
<dbReference type="Gene3D" id="1.10.780.10">
    <property type="entry name" value="Hydroxylamine Oxidoreductase, Chain A, domain 1"/>
    <property type="match status" value="1"/>
</dbReference>
<dbReference type="InterPro" id="IPR051829">
    <property type="entry name" value="Multiheme_Cytochr_ET"/>
</dbReference>
<keyword evidence="5" id="KW-1185">Reference proteome</keyword>
<feature type="chain" id="PRO_5024916361" evidence="3">
    <location>
        <begin position="18"/>
        <end position="608"/>
    </location>
</feature>
<dbReference type="KEGG" id="sulg:FJR48_09210"/>
<evidence type="ECO:0000256" key="1">
    <source>
        <dbReference type="ARBA" id="ARBA00022729"/>
    </source>
</evidence>
<dbReference type="Gene3D" id="1.10.1130.10">
    <property type="entry name" value="Flavocytochrome C3, Chain A"/>
    <property type="match status" value="1"/>
</dbReference>
<evidence type="ECO:0000313" key="5">
    <source>
        <dbReference type="Proteomes" id="UP000326944"/>
    </source>
</evidence>
<dbReference type="AlphaFoldDB" id="A0A5P8P2I6"/>
<dbReference type="SUPFAM" id="SSF48695">
    <property type="entry name" value="Multiheme cytochromes"/>
    <property type="match status" value="2"/>
</dbReference>
<reference evidence="4 5" key="1">
    <citation type="submission" date="2019-09" db="EMBL/GenBank/DDBJ databases">
        <title>Sulfurimonas gotlandica sp. nov., a chemoautotrophic and psychrotolerant epsilonproteobacterium isolated from a pelagic redoxcline, and an emended description of the genus Sulfurimonas.</title>
        <authorList>
            <person name="Wang S."/>
            <person name="Jiang L."/>
            <person name="Shao S."/>
        </authorList>
    </citation>
    <scope>NUCLEOTIDE SEQUENCE [LARGE SCALE GENOMIC DNA]</scope>
    <source>
        <strain evidence="4 5">GYSZ_1</strain>
    </source>
</reference>
<proteinExistence type="predicted"/>
<evidence type="ECO:0000256" key="2">
    <source>
        <dbReference type="SAM" id="Phobius"/>
    </source>
</evidence>
<keyword evidence="2" id="KW-0812">Transmembrane</keyword>
<feature type="transmembrane region" description="Helical" evidence="2">
    <location>
        <begin position="563"/>
        <end position="591"/>
    </location>
</feature>